<dbReference type="OMA" id="ENAMHIA"/>
<dbReference type="Proteomes" id="UP000654075">
    <property type="component" value="Unassembled WGS sequence"/>
</dbReference>
<feature type="repeat" description="ANK" evidence="3">
    <location>
        <begin position="116"/>
        <end position="148"/>
    </location>
</feature>
<feature type="repeat" description="ANK" evidence="3">
    <location>
        <begin position="83"/>
        <end position="115"/>
    </location>
</feature>
<proteinExistence type="predicted"/>
<feature type="repeat" description="ANK" evidence="3">
    <location>
        <begin position="149"/>
        <end position="181"/>
    </location>
</feature>
<feature type="repeat" description="ANK" evidence="3">
    <location>
        <begin position="50"/>
        <end position="82"/>
    </location>
</feature>
<dbReference type="PANTHER" id="PTHR24171:SF8">
    <property type="entry name" value="BRCA1-ASSOCIATED RING DOMAIN PROTEIN 1"/>
    <property type="match status" value="1"/>
</dbReference>
<evidence type="ECO:0000313" key="5">
    <source>
        <dbReference type="Proteomes" id="UP000654075"/>
    </source>
</evidence>
<sequence>MSAFGPLLVNQQEPLLKFAEEGDLAGVQRILGEASEADRLQKLKKLRDEDSRTALHRACAAGHKEVAAYLLSQGAVVNVEDDAGWTPLHSCASKGADVLLDLLLEAKADCDTATSTGSTALHFAASKGHQDALRSLLAAGAKRNPRDHNGGTPLLRAVGAGRAQVVRLLLEAEADVALKDRAGENAMHIAINGHHLPVCEVLFGVDSAERLMTQENDDGKTGAQLLLELLPMETRGALKSIWRDSRGGED</sequence>
<dbReference type="Pfam" id="PF12796">
    <property type="entry name" value="Ank_2"/>
    <property type="match status" value="1"/>
</dbReference>
<dbReference type="SUPFAM" id="SSF48403">
    <property type="entry name" value="Ankyrin repeat"/>
    <property type="match status" value="1"/>
</dbReference>
<gene>
    <name evidence="4" type="ORF">PGLA1383_LOCUS35903</name>
</gene>
<keyword evidence="1" id="KW-0677">Repeat</keyword>
<name>A0A813G6F3_POLGL</name>
<reference evidence="4" key="1">
    <citation type="submission" date="2021-02" db="EMBL/GenBank/DDBJ databases">
        <authorList>
            <person name="Dougan E. K."/>
            <person name="Rhodes N."/>
            <person name="Thang M."/>
            <person name="Chan C."/>
        </authorList>
    </citation>
    <scope>NUCLEOTIDE SEQUENCE</scope>
</reference>
<evidence type="ECO:0000256" key="1">
    <source>
        <dbReference type="ARBA" id="ARBA00022737"/>
    </source>
</evidence>
<evidence type="ECO:0000256" key="2">
    <source>
        <dbReference type="ARBA" id="ARBA00023043"/>
    </source>
</evidence>
<dbReference type="PANTHER" id="PTHR24171">
    <property type="entry name" value="ANKYRIN REPEAT DOMAIN-CONTAINING PROTEIN 39-RELATED"/>
    <property type="match status" value="1"/>
</dbReference>
<accession>A0A813G6F3</accession>
<dbReference type="EMBL" id="CAJNNV010026468">
    <property type="protein sequence ID" value="CAE8618271.1"/>
    <property type="molecule type" value="Genomic_DNA"/>
</dbReference>
<dbReference type="PRINTS" id="PR01415">
    <property type="entry name" value="ANKYRIN"/>
</dbReference>
<dbReference type="InterPro" id="IPR036770">
    <property type="entry name" value="Ankyrin_rpt-contain_sf"/>
</dbReference>
<dbReference type="OrthoDB" id="10264606at2759"/>
<comment type="caution">
    <text evidence="4">The sequence shown here is derived from an EMBL/GenBank/DDBJ whole genome shotgun (WGS) entry which is preliminary data.</text>
</comment>
<organism evidence="4 5">
    <name type="scientific">Polarella glacialis</name>
    <name type="common">Dinoflagellate</name>
    <dbReference type="NCBI Taxonomy" id="89957"/>
    <lineage>
        <taxon>Eukaryota</taxon>
        <taxon>Sar</taxon>
        <taxon>Alveolata</taxon>
        <taxon>Dinophyceae</taxon>
        <taxon>Suessiales</taxon>
        <taxon>Suessiaceae</taxon>
        <taxon>Polarella</taxon>
    </lineage>
</organism>
<dbReference type="InterPro" id="IPR002110">
    <property type="entry name" value="Ankyrin_rpt"/>
</dbReference>
<keyword evidence="5" id="KW-1185">Reference proteome</keyword>
<protein>
    <submittedName>
        <fullName evidence="4">Uncharacterized protein</fullName>
    </submittedName>
</protein>
<dbReference type="AlphaFoldDB" id="A0A813G6F3"/>
<dbReference type="PROSITE" id="PS50088">
    <property type="entry name" value="ANK_REPEAT"/>
    <property type="match status" value="4"/>
</dbReference>
<dbReference type="Pfam" id="PF13637">
    <property type="entry name" value="Ank_4"/>
    <property type="match status" value="1"/>
</dbReference>
<dbReference type="Gene3D" id="1.25.40.20">
    <property type="entry name" value="Ankyrin repeat-containing domain"/>
    <property type="match status" value="2"/>
</dbReference>
<keyword evidence="2 3" id="KW-0040">ANK repeat</keyword>
<dbReference type="SMART" id="SM00248">
    <property type="entry name" value="ANK"/>
    <property type="match status" value="5"/>
</dbReference>
<evidence type="ECO:0000256" key="3">
    <source>
        <dbReference type="PROSITE-ProRule" id="PRU00023"/>
    </source>
</evidence>
<dbReference type="PROSITE" id="PS50297">
    <property type="entry name" value="ANK_REP_REGION"/>
    <property type="match status" value="3"/>
</dbReference>
<evidence type="ECO:0000313" key="4">
    <source>
        <dbReference type="EMBL" id="CAE8618271.1"/>
    </source>
</evidence>